<reference evidence="1 2" key="1">
    <citation type="submission" date="2014-07" db="EMBL/GenBank/DDBJ databases">
        <title>Epilithonimonas lactis LMG 22401 Genome.</title>
        <authorList>
            <person name="Pipes S.E."/>
            <person name="Stropko S.J."/>
        </authorList>
    </citation>
    <scope>NUCLEOTIDE SEQUENCE [LARGE SCALE GENOMIC DNA]</scope>
    <source>
        <strain evidence="1 2">LMG 24401</strain>
    </source>
</reference>
<comment type="caution">
    <text evidence="1">The sequence shown here is derived from an EMBL/GenBank/DDBJ whole genome shotgun (WGS) entry which is preliminary data.</text>
</comment>
<keyword evidence="2" id="KW-1185">Reference proteome</keyword>
<dbReference type="OrthoDB" id="6057847at2"/>
<accession>A0A085BIU8</accession>
<proteinExistence type="predicted"/>
<dbReference type="eggNOG" id="ENOG502Z9SE">
    <property type="taxonomic scope" value="Bacteria"/>
</dbReference>
<protein>
    <submittedName>
        <fullName evidence="1">Uncharacterized protein</fullName>
    </submittedName>
</protein>
<name>A0A085BIU8_9FLAO</name>
<gene>
    <name evidence="1" type="ORF">IO89_10700</name>
</gene>
<dbReference type="RefSeq" id="WP_034976031.1">
    <property type="nucleotide sequence ID" value="NZ_FOFI01000003.1"/>
</dbReference>
<evidence type="ECO:0000313" key="2">
    <source>
        <dbReference type="Proteomes" id="UP000028623"/>
    </source>
</evidence>
<dbReference type="Proteomes" id="UP000028623">
    <property type="component" value="Unassembled WGS sequence"/>
</dbReference>
<evidence type="ECO:0000313" key="1">
    <source>
        <dbReference type="EMBL" id="KFC22393.1"/>
    </source>
</evidence>
<organism evidence="1 2">
    <name type="scientific">Epilithonimonas lactis</name>
    <dbReference type="NCBI Taxonomy" id="421072"/>
    <lineage>
        <taxon>Bacteria</taxon>
        <taxon>Pseudomonadati</taxon>
        <taxon>Bacteroidota</taxon>
        <taxon>Flavobacteriia</taxon>
        <taxon>Flavobacteriales</taxon>
        <taxon>Weeksellaceae</taxon>
        <taxon>Chryseobacterium group</taxon>
        <taxon>Epilithonimonas</taxon>
    </lineage>
</organism>
<sequence>MNIEKYKENALKILFPIKQVDDNTKANEKLLFFAERSDAGREIQDYYLVYFLFVNLLGFKDTGRSEKLAWSIPIDFNGKAFLIEHRKMGVGVFIQNKEDEEDAKIITKKINGAIKSSRPYFNHLAAEAIKSSEINIVNNNGYLFERFNYFLNLYKSENKKLEKLSKERISIDGTFVLGSKNYYKIRQSTKWLAISTIESFFSWTEHLFIHLAILTQKIKTGEEVTKLIDAEWKTKFNTVISDDMLKEYYIELLMIRNQVRNFVAHGAFGKDGNAFHFHSGAGAVPVMMNFNKTKNRFSFQGTLEFKDNEVICLIESFISDMNSSNLKPALTYTQGQGLITILPYASNGMYESAMHDNDIMEKFCDHLQGIFDNSANMDW</sequence>
<dbReference type="EMBL" id="JPLY01000003">
    <property type="protein sequence ID" value="KFC22393.1"/>
    <property type="molecule type" value="Genomic_DNA"/>
</dbReference>
<dbReference type="AlphaFoldDB" id="A0A085BIU8"/>